<accession>A0A1W1V708</accession>
<feature type="transmembrane region" description="Helical" evidence="2">
    <location>
        <begin position="31"/>
        <end position="48"/>
    </location>
</feature>
<keyword evidence="1" id="KW-0175">Coiled coil</keyword>
<evidence type="ECO:0000256" key="2">
    <source>
        <dbReference type="SAM" id="Phobius"/>
    </source>
</evidence>
<dbReference type="EMBL" id="FWWT01000016">
    <property type="protein sequence ID" value="SMB88811.1"/>
    <property type="molecule type" value="Genomic_DNA"/>
</dbReference>
<protein>
    <submittedName>
        <fullName evidence="4">KAP family P-loop domain-containing protein</fullName>
    </submittedName>
</protein>
<evidence type="ECO:0000256" key="1">
    <source>
        <dbReference type="SAM" id="Coils"/>
    </source>
</evidence>
<dbReference type="AlphaFoldDB" id="A0A1W1V708"/>
<organism evidence="4 5">
    <name type="scientific">Desulfonispora thiosulfatigenes DSM 11270</name>
    <dbReference type="NCBI Taxonomy" id="656914"/>
    <lineage>
        <taxon>Bacteria</taxon>
        <taxon>Bacillati</taxon>
        <taxon>Bacillota</taxon>
        <taxon>Clostridia</taxon>
        <taxon>Eubacteriales</taxon>
        <taxon>Peptococcaceae</taxon>
        <taxon>Desulfonispora</taxon>
    </lineage>
</organism>
<feature type="coiled-coil region" evidence="1">
    <location>
        <begin position="761"/>
        <end position="788"/>
    </location>
</feature>
<name>A0A1W1V708_DESTI</name>
<keyword evidence="2" id="KW-1133">Transmembrane helix</keyword>
<feature type="transmembrane region" description="Helical" evidence="2">
    <location>
        <begin position="7"/>
        <end position="25"/>
    </location>
</feature>
<evidence type="ECO:0000313" key="4">
    <source>
        <dbReference type="EMBL" id="SMB88811.1"/>
    </source>
</evidence>
<feature type="domain" description="KAP NTPase" evidence="3">
    <location>
        <begin position="142"/>
        <end position="292"/>
    </location>
</feature>
<evidence type="ECO:0000313" key="5">
    <source>
        <dbReference type="Proteomes" id="UP000192731"/>
    </source>
</evidence>
<dbReference type="Pfam" id="PF07693">
    <property type="entry name" value="KAP_NTPase"/>
    <property type="match status" value="1"/>
</dbReference>
<keyword evidence="2" id="KW-0812">Transmembrane</keyword>
<feature type="transmembrane region" description="Helical" evidence="2">
    <location>
        <begin position="88"/>
        <end position="111"/>
    </location>
</feature>
<dbReference type="RefSeq" id="WP_084052923.1">
    <property type="nucleotide sequence ID" value="NZ_FWWT01000016.1"/>
</dbReference>
<reference evidence="4 5" key="1">
    <citation type="submission" date="2017-04" db="EMBL/GenBank/DDBJ databases">
        <authorList>
            <person name="Afonso C.L."/>
            <person name="Miller P.J."/>
            <person name="Scott M.A."/>
            <person name="Spackman E."/>
            <person name="Goraichik I."/>
            <person name="Dimitrov K.M."/>
            <person name="Suarez D.L."/>
            <person name="Swayne D.E."/>
        </authorList>
    </citation>
    <scope>NUCLEOTIDE SEQUENCE [LARGE SCALE GENOMIC DNA]</scope>
    <source>
        <strain evidence="4 5">DSM 11270</strain>
    </source>
</reference>
<keyword evidence="2" id="KW-0472">Membrane</keyword>
<dbReference type="OrthoDB" id="88903at2"/>
<dbReference type="InterPro" id="IPR011646">
    <property type="entry name" value="KAP_P-loop"/>
</dbReference>
<sequence>MESIKILINKFIVAIVMSLALFYTIDIVFDVYIIIIAITWIVIFLNFSISKNVEFFGTIIIVYLGNLITYIFIKNKIYNGLSKENIEVLVIITCLIFLLTISRIIFIVNPFRKKQIIKQPQIMMKRKKDLEGLLYYIDVFDIIALNGRWGTGKSFLIKELKKEVNNKYEIIEIDVLSCNLNELQLILIKEIEELMYKNRIISKYSNKLKRFLGKESVISRVQDLIFSKNQSYSETIKGLQKELEKLGKKIIIIYEDIDRITDIDIIKNIFGISEKISNEKIKIVYQYHEDNLKEIGFTADYLEKYMPFKINLTEINFFEILSFKLNEKNYDKSIIEIKDFNFLKEDFQGFRYNVLVNVFNINKEINLVVRNISIRKVENFLSELVKILTKNQYKEHKETVIAFFFLKHFIPTIYEKLNIEKGLVETIKFDLNSNFYTITELISLFNSGKLGRGDIINLFKNEENQIGYGVLKLFDYKVLQVINEENYIERLKLIYEEPIRNLKDRDSNEKKDRLIWSLLAQGKSQFTDYEYVGRKFIEEVLNRPDTEILKAYEQFNNSLFYKNDQETDNSTIFKMGVSSFIELFKSFRILDVPDYHQVGLVNIYFKVEKIKDIDDELIQTLNYCNLGTKKGYIGILNNFNKLNVIGNLNDEECFANFLKMYIRALSSLGYINTGGFSNIFFYEKVIEYKKYVMKDLKGIIEKIHKVKHKLSLFLELKELDDEFNTIIIFIEKLIEIIDCKSKVIKKERGLITSNIYSRYQNQEEFDRLERASNEGNNLKDEIKNSYLKGKITAYEIEKLIDKLD</sequence>
<dbReference type="Proteomes" id="UP000192731">
    <property type="component" value="Unassembled WGS sequence"/>
</dbReference>
<dbReference type="SUPFAM" id="SSF52540">
    <property type="entry name" value="P-loop containing nucleoside triphosphate hydrolases"/>
    <property type="match status" value="1"/>
</dbReference>
<feature type="transmembrane region" description="Helical" evidence="2">
    <location>
        <begin position="132"/>
        <end position="149"/>
    </location>
</feature>
<gene>
    <name evidence="4" type="ORF">SAMN00017405_0534</name>
</gene>
<keyword evidence="5" id="KW-1185">Reference proteome</keyword>
<feature type="transmembrane region" description="Helical" evidence="2">
    <location>
        <begin position="55"/>
        <end position="73"/>
    </location>
</feature>
<dbReference type="Gene3D" id="3.40.50.300">
    <property type="entry name" value="P-loop containing nucleotide triphosphate hydrolases"/>
    <property type="match status" value="1"/>
</dbReference>
<evidence type="ECO:0000259" key="3">
    <source>
        <dbReference type="Pfam" id="PF07693"/>
    </source>
</evidence>
<dbReference type="InterPro" id="IPR027417">
    <property type="entry name" value="P-loop_NTPase"/>
</dbReference>
<proteinExistence type="predicted"/>